<evidence type="ECO:0000259" key="7">
    <source>
        <dbReference type="Pfam" id="PF05425"/>
    </source>
</evidence>
<keyword evidence="2" id="KW-1003">Cell membrane</keyword>
<feature type="transmembrane region" description="Helical" evidence="6">
    <location>
        <begin position="124"/>
        <end position="145"/>
    </location>
</feature>
<accession>A0A8B2P030</accession>
<feature type="transmembrane region" description="Helical" evidence="6">
    <location>
        <begin position="252"/>
        <end position="272"/>
    </location>
</feature>
<organism evidence="8 9">
    <name type="scientific">Acuticoccus sediminis</name>
    <dbReference type="NCBI Taxonomy" id="2184697"/>
    <lineage>
        <taxon>Bacteria</taxon>
        <taxon>Pseudomonadati</taxon>
        <taxon>Pseudomonadota</taxon>
        <taxon>Alphaproteobacteria</taxon>
        <taxon>Hyphomicrobiales</taxon>
        <taxon>Amorphaceae</taxon>
        <taxon>Acuticoccus</taxon>
    </lineage>
</organism>
<feature type="transmembrane region" description="Helical" evidence="6">
    <location>
        <begin position="299"/>
        <end position="318"/>
    </location>
</feature>
<keyword evidence="4 6" id="KW-1133">Transmembrane helix</keyword>
<feature type="transmembrane region" description="Helical" evidence="6">
    <location>
        <begin position="28"/>
        <end position="55"/>
    </location>
</feature>
<keyword evidence="3 6" id="KW-0812">Transmembrane</keyword>
<keyword evidence="5 6" id="KW-0472">Membrane</keyword>
<dbReference type="EMBL" id="QHHQ01000002">
    <property type="protein sequence ID" value="RAI01617.1"/>
    <property type="molecule type" value="Genomic_DNA"/>
</dbReference>
<dbReference type="PANTHER" id="PTHR34820">
    <property type="entry name" value="INNER MEMBRANE PROTEIN YEBZ"/>
    <property type="match status" value="1"/>
</dbReference>
<evidence type="ECO:0000313" key="8">
    <source>
        <dbReference type="EMBL" id="RAI01617.1"/>
    </source>
</evidence>
<evidence type="ECO:0000313" key="9">
    <source>
        <dbReference type="Proteomes" id="UP000249590"/>
    </source>
</evidence>
<dbReference type="GO" id="GO:0006825">
    <property type="term" value="P:copper ion transport"/>
    <property type="evidence" value="ECO:0007669"/>
    <property type="project" value="InterPro"/>
</dbReference>
<name>A0A8B2P030_9HYPH</name>
<gene>
    <name evidence="8" type="ORF">DLJ53_09365</name>
</gene>
<evidence type="ECO:0000256" key="3">
    <source>
        <dbReference type="ARBA" id="ARBA00022692"/>
    </source>
</evidence>
<dbReference type="Pfam" id="PF05425">
    <property type="entry name" value="CopD"/>
    <property type="match status" value="1"/>
</dbReference>
<evidence type="ECO:0000256" key="2">
    <source>
        <dbReference type="ARBA" id="ARBA00022475"/>
    </source>
</evidence>
<comment type="subcellular location">
    <subcellularLocation>
        <location evidence="1">Cell membrane</location>
        <topology evidence="1">Multi-pass membrane protein</topology>
    </subcellularLocation>
</comment>
<dbReference type="InterPro" id="IPR008457">
    <property type="entry name" value="Cu-R_CopD_dom"/>
</dbReference>
<dbReference type="PANTHER" id="PTHR34820:SF4">
    <property type="entry name" value="INNER MEMBRANE PROTEIN YEBZ"/>
    <property type="match status" value="1"/>
</dbReference>
<feature type="domain" description="Copper resistance protein D" evidence="7">
    <location>
        <begin position="216"/>
        <end position="314"/>
    </location>
</feature>
<comment type="caution">
    <text evidence="8">The sequence shown here is derived from an EMBL/GenBank/DDBJ whole genome shotgun (WGS) entry which is preliminary data.</text>
</comment>
<dbReference type="AlphaFoldDB" id="A0A8B2P030"/>
<protein>
    <submittedName>
        <fullName evidence="8">Copper transporter</fullName>
    </submittedName>
</protein>
<evidence type="ECO:0000256" key="6">
    <source>
        <dbReference type="SAM" id="Phobius"/>
    </source>
</evidence>
<feature type="transmembrane region" description="Helical" evidence="6">
    <location>
        <begin position="76"/>
        <end position="100"/>
    </location>
</feature>
<dbReference type="Proteomes" id="UP000249590">
    <property type="component" value="Unassembled WGS sequence"/>
</dbReference>
<proteinExistence type="predicted"/>
<keyword evidence="9" id="KW-1185">Reference proteome</keyword>
<reference evidence="8 9" key="1">
    <citation type="submission" date="2018-05" db="EMBL/GenBank/DDBJ databases">
        <title>Acuticoccus sediminis sp. nov., isolated from deep-sea sediment of Indian Ocean.</title>
        <authorList>
            <person name="Liu X."/>
            <person name="Lai Q."/>
            <person name="Du Y."/>
            <person name="Sun F."/>
            <person name="Zhang X."/>
            <person name="Wang S."/>
            <person name="Shao Z."/>
        </authorList>
    </citation>
    <scope>NUCLEOTIDE SEQUENCE [LARGE SCALE GENOMIC DNA]</scope>
    <source>
        <strain evidence="8 9">PTG4-2</strain>
    </source>
</reference>
<evidence type="ECO:0000256" key="1">
    <source>
        <dbReference type="ARBA" id="ARBA00004651"/>
    </source>
</evidence>
<evidence type="ECO:0000256" key="4">
    <source>
        <dbReference type="ARBA" id="ARBA00022989"/>
    </source>
</evidence>
<sequence>MARHGRRRTRHDGNGRLHDRPVSEVDSFTLLAILIRAAGYGAGLLAVGSGLYLAAYGARAFPASSPDAAASLARRTALLGAAALVLAVLLAVAGVCVRAGRLSGMGVGGMTEPMMLQIVWEGPVGRAVTVRLAGFLLLAVGLAAYATAFGRFILFLAAGVFAFSYTFVGHATEAPRWLLPAMLTIHLVAVSFWVGAFAPLAIASRRLAAKDAACLLEAFGRHAVYVVATLVAAGAVFAAVLIATPAGLFGSAYGRIFLVKLAVVAVLLGLAAQNKLRLVPGLAAGDEAMRGRLARSIRLEALAVAAILLATAVLTSVATPPSHAMLGAAAS</sequence>
<evidence type="ECO:0000256" key="5">
    <source>
        <dbReference type="ARBA" id="ARBA00023136"/>
    </source>
</evidence>
<feature type="transmembrane region" description="Helical" evidence="6">
    <location>
        <begin position="177"/>
        <end position="202"/>
    </location>
</feature>
<feature type="transmembrane region" description="Helical" evidence="6">
    <location>
        <begin position="223"/>
        <end position="246"/>
    </location>
</feature>
<dbReference type="GO" id="GO:0005886">
    <property type="term" value="C:plasma membrane"/>
    <property type="evidence" value="ECO:0007669"/>
    <property type="project" value="UniProtKB-SubCell"/>
</dbReference>
<dbReference type="InterPro" id="IPR032694">
    <property type="entry name" value="CopC/D"/>
</dbReference>